<evidence type="ECO:0000259" key="7">
    <source>
        <dbReference type="PROSITE" id="PS51006"/>
    </source>
</evidence>
<dbReference type="EMBL" id="NRRL01000003">
    <property type="protein sequence ID" value="MBK1667063.1"/>
    <property type="molecule type" value="Genomic_DNA"/>
</dbReference>
<comment type="catalytic activity">
    <reaction evidence="5">
        <text>S-adenosyl 3-(methylsulfanyl)propylamine + putrescine = S-methyl-5'-thioadenosine + spermidine + H(+)</text>
        <dbReference type="Rhea" id="RHEA:12721"/>
        <dbReference type="ChEBI" id="CHEBI:15378"/>
        <dbReference type="ChEBI" id="CHEBI:17509"/>
        <dbReference type="ChEBI" id="CHEBI:57443"/>
        <dbReference type="ChEBI" id="CHEBI:57834"/>
        <dbReference type="ChEBI" id="CHEBI:326268"/>
        <dbReference type="EC" id="2.5.1.16"/>
    </reaction>
</comment>
<reference evidence="8 9" key="1">
    <citation type="journal article" date="2020" name="Microorganisms">
        <title>Osmotic Adaptation and Compatible Solute Biosynthesis of Phototrophic Bacteria as Revealed from Genome Analyses.</title>
        <authorList>
            <person name="Imhoff J.F."/>
            <person name="Rahn T."/>
            <person name="Kunzel S."/>
            <person name="Keller A."/>
            <person name="Neulinger S.C."/>
        </authorList>
    </citation>
    <scope>NUCLEOTIDE SEQUENCE [LARGE SCALE GENOMIC DNA]</scope>
    <source>
        <strain evidence="8 9">DSM 9895</strain>
    </source>
</reference>
<feature type="binding site" evidence="5">
    <location>
        <position position="294"/>
    </location>
    <ligand>
        <name>spermidine</name>
        <dbReference type="ChEBI" id="CHEBI:57834"/>
    </ligand>
</feature>
<dbReference type="InterPro" id="IPR001045">
    <property type="entry name" value="Spermi_synthase"/>
</dbReference>
<dbReference type="PANTHER" id="PTHR43317">
    <property type="entry name" value="THERMOSPERMINE SYNTHASE ACAULIS5"/>
    <property type="match status" value="1"/>
</dbReference>
<dbReference type="PROSITE" id="PS51006">
    <property type="entry name" value="PABS_2"/>
    <property type="match status" value="1"/>
</dbReference>
<evidence type="ECO:0000256" key="5">
    <source>
        <dbReference type="HAMAP-Rule" id="MF_00198"/>
    </source>
</evidence>
<dbReference type="InterPro" id="IPR030373">
    <property type="entry name" value="PABS_CS"/>
</dbReference>
<comment type="similarity">
    <text evidence="1 5">Belongs to the spermidine/spermine synthase family.</text>
</comment>
<keyword evidence="5" id="KW-1133">Transmembrane helix</keyword>
<keyword evidence="9" id="KW-1185">Reference proteome</keyword>
<comment type="subunit">
    <text evidence="5">Homodimer or homotetramer.</text>
</comment>
<dbReference type="HAMAP" id="MF_00198">
    <property type="entry name" value="Spermidine_synth"/>
    <property type="match status" value="1"/>
</dbReference>
<proteinExistence type="inferred from homology"/>
<dbReference type="InterPro" id="IPR030374">
    <property type="entry name" value="PABS"/>
</dbReference>
<dbReference type="SUPFAM" id="SSF53335">
    <property type="entry name" value="S-adenosyl-L-methionine-dependent methyltransferases"/>
    <property type="match status" value="1"/>
</dbReference>
<comment type="caution">
    <text evidence="5">Lacks conserved residue(s) required for the propagation of feature annotation.</text>
</comment>
<dbReference type="RefSeq" id="WP_200339124.1">
    <property type="nucleotide sequence ID" value="NZ_NRRL01000003.1"/>
</dbReference>
<dbReference type="EC" id="2.5.1.16" evidence="5"/>
<feature type="transmembrane region" description="Helical" evidence="5">
    <location>
        <begin position="217"/>
        <end position="239"/>
    </location>
</feature>
<comment type="function">
    <text evidence="5">Catalyzes the irreversible transfer of a propylamine group from the amino donor S-adenosylmethioninamine (decarboxy-AdoMet) to putrescine (1,4-diaminobutane) to yield spermidine.</text>
</comment>
<keyword evidence="5" id="KW-0812">Transmembrane</keyword>
<dbReference type="Pfam" id="PF01564">
    <property type="entry name" value="Spermine_synth"/>
    <property type="match status" value="2"/>
</dbReference>
<evidence type="ECO:0000313" key="8">
    <source>
        <dbReference type="EMBL" id="MBK1667063.1"/>
    </source>
</evidence>
<evidence type="ECO:0000256" key="6">
    <source>
        <dbReference type="PROSITE-ProRule" id="PRU00354"/>
    </source>
</evidence>
<dbReference type="CDD" id="cd02440">
    <property type="entry name" value="AdoMet_MTases"/>
    <property type="match status" value="1"/>
</dbReference>
<evidence type="ECO:0000313" key="9">
    <source>
        <dbReference type="Proteomes" id="UP001296873"/>
    </source>
</evidence>
<comment type="subcellular location">
    <subcellularLocation>
        <location evidence="5">Cell membrane</location>
        <topology evidence="5">Multi-pass membrane protein</topology>
    </subcellularLocation>
</comment>
<gene>
    <name evidence="5" type="primary">speE</name>
    <name evidence="8" type="ORF">CKO28_03260</name>
</gene>
<name>A0ABS1D9G8_9PROT</name>
<keyword evidence="5" id="KW-1003">Cell membrane</keyword>
<keyword evidence="2 5" id="KW-0808">Transferase</keyword>
<feature type="binding site" evidence="5">
    <location>
        <position position="259"/>
    </location>
    <ligand>
        <name>S-methyl-5'-thioadenosine</name>
        <dbReference type="ChEBI" id="CHEBI:17509"/>
    </ligand>
</feature>
<comment type="caution">
    <text evidence="8">The sequence shown here is derived from an EMBL/GenBank/DDBJ whole genome shotgun (WGS) entry which is preliminary data.</text>
</comment>
<evidence type="ECO:0000256" key="3">
    <source>
        <dbReference type="ARBA" id="ARBA00023066"/>
    </source>
</evidence>
<keyword evidence="4 5" id="KW-0620">Polyamine biosynthesis</keyword>
<feature type="transmembrane region" description="Helical" evidence="5">
    <location>
        <begin position="186"/>
        <end position="205"/>
    </location>
</feature>
<comment type="pathway">
    <text evidence="5">Amine and polyamine biosynthesis; spermidine biosynthesis; spermidine from putrescine: step 1/1.</text>
</comment>
<sequence length="562" mass="61459">MTDIHASTRSTPAAGGLNPMTASLLLGLSMFATGSTGYVAECLLATVSTYILGAAIDQFSLIMAVMMLMMGLAAFLQKYVGERALIEKFVAIEVLLALLIAFAPIGTYWAFGHLPEHFGLVQFGFILAIGLLIGLEIPLIVRINETYAPNLKSNIATVIGADYIGAFLGALVWINLRTAAPLTELSYYLGAVNLLVAGLTFAYFARLMSRPRAIASALALVVTVGALFWGLQATASWTLSIEQKLYDDPITLRETTKFQHIVVTEREIPGHGKDVRIFLNGNLQLSSLDERIYHENLVHPAMAVAASRANVLILGGGDGMALREVLAYDDVRTVTLVDLDPRMIELARSHPTLSRLNEGAFDDARVQTALPTGMTPIGFRDMKLARNADPDNAPTVRVYHVDAERFLRAVPGRYDVIIADLPDPNSIELAKLYSREFYRAVARQLAPGGAMVVQSTSPYHAPAAFHTIGATIEAGGWSTLAYHDNVPSFGDWGYHLAWRGSRNAEMIKRQARQIPDDLSYLTSEKVAANFVFGRGSTVDGQVSTLMRPIVHELYQRYGWRVE</sequence>
<feature type="domain" description="PABS" evidence="7">
    <location>
        <begin position="235"/>
        <end position="499"/>
    </location>
</feature>
<keyword evidence="5" id="KW-0472">Membrane</keyword>
<dbReference type="InterPro" id="IPR029063">
    <property type="entry name" value="SAM-dependent_MTases_sf"/>
</dbReference>
<organism evidence="8 9">
    <name type="scientific">Rhodovibrio sodomensis</name>
    <dbReference type="NCBI Taxonomy" id="1088"/>
    <lineage>
        <taxon>Bacteria</taxon>
        <taxon>Pseudomonadati</taxon>
        <taxon>Pseudomonadota</taxon>
        <taxon>Alphaproteobacteria</taxon>
        <taxon>Rhodospirillales</taxon>
        <taxon>Rhodovibrionaceae</taxon>
        <taxon>Rhodovibrio</taxon>
    </lineage>
</organism>
<feature type="binding site" evidence="5">
    <location>
        <position position="318"/>
    </location>
    <ligand>
        <name>spermidine</name>
        <dbReference type="ChEBI" id="CHEBI:57834"/>
    </ligand>
</feature>
<feature type="transmembrane region" description="Helical" evidence="5">
    <location>
        <begin position="155"/>
        <end position="174"/>
    </location>
</feature>
<dbReference type="Proteomes" id="UP001296873">
    <property type="component" value="Unassembled WGS sequence"/>
</dbReference>
<accession>A0ABS1D9G8</accession>
<evidence type="ECO:0000256" key="1">
    <source>
        <dbReference type="ARBA" id="ARBA00007867"/>
    </source>
</evidence>
<dbReference type="Gene3D" id="3.40.50.150">
    <property type="entry name" value="Vaccinia Virus protein VP39"/>
    <property type="match status" value="1"/>
</dbReference>
<keyword evidence="3 5" id="KW-0745">Spermidine biosynthesis</keyword>
<feature type="active site" description="Proton acceptor" evidence="5 6">
    <location>
        <position position="420"/>
    </location>
</feature>
<feature type="transmembrane region" description="Helical" evidence="5">
    <location>
        <begin position="89"/>
        <end position="111"/>
    </location>
</feature>
<dbReference type="PROSITE" id="PS01330">
    <property type="entry name" value="PABS_1"/>
    <property type="match status" value="1"/>
</dbReference>
<evidence type="ECO:0000256" key="4">
    <source>
        <dbReference type="ARBA" id="ARBA00023115"/>
    </source>
</evidence>
<dbReference type="PANTHER" id="PTHR43317:SF1">
    <property type="entry name" value="THERMOSPERMINE SYNTHASE ACAULIS5"/>
    <property type="match status" value="1"/>
</dbReference>
<feature type="transmembrane region" description="Helical" evidence="5">
    <location>
        <begin position="58"/>
        <end position="77"/>
    </location>
</feature>
<feature type="binding site" evidence="5">
    <location>
        <begin position="402"/>
        <end position="403"/>
    </location>
    <ligand>
        <name>S-methyl-5'-thioadenosine</name>
        <dbReference type="ChEBI" id="CHEBI:17509"/>
    </ligand>
</feature>
<protein>
    <recommendedName>
        <fullName evidence="5">Polyamine aminopropyltransferase</fullName>
    </recommendedName>
    <alternativeName>
        <fullName evidence="5">Putrescine aminopropyltransferase</fullName>
        <shortName evidence="5">PAPT</shortName>
    </alternativeName>
    <alternativeName>
        <fullName evidence="5">Spermidine synthase</fullName>
        <shortName evidence="5">SPDS</shortName>
        <shortName evidence="5">SPDSY</shortName>
        <ecNumber evidence="5">2.5.1.16</ecNumber>
    </alternativeName>
</protein>
<evidence type="ECO:0000256" key="2">
    <source>
        <dbReference type="ARBA" id="ARBA00022679"/>
    </source>
</evidence>
<feature type="transmembrane region" description="Helical" evidence="5">
    <location>
        <begin position="123"/>
        <end position="143"/>
    </location>
</feature>
<dbReference type="NCBIfam" id="NF002956">
    <property type="entry name" value="PRK03612.1"/>
    <property type="match status" value="1"/>
</dbReference>
<feature type="binding site" evidence="5">
    <location>
        <position position="338"/>
    </location>
    <ligand>
        <name>S-methyl-5'-thioadenosine</name>
        <dbReference type="ChEBI" id="CHEBI:17509"/>
    </ligand>
</feature>